<keyword evidence="2" id="KW-1185">Reference proteome</keyword>
<protein>
    <submittedName>
        <fullName evidence="1">Uncharacterized protein</fullName>
    </submittedName>
</protein>
<proteinExistence type="predicted"/>
<dbReference type="RefSeq" id="WP_380329270.1">
    <property type="nucleotide sequence ID" value="NZ_JBHYPW010000056.1"/>
</dbReference>
<name>A0ABW6GRH8_9ACTN</name>
<sequence length="57" mass="6363">MASSRRPRIEWPDGEDYRPCGRCSRCVSGTGRDRDPNASDCYVDMLDAAAQPTRRSA</sequence>
<evidence type="ECO:0000313" key="1">
    <source>
        <dbReference type="EMBL" id="MFE1355363.1"/>
    </source>
</evidence>
<reference evidence="1 2" key="1">
    <citation type="submission" date="2024-09" db="EMBL/GenBank/DDBJ databases">
        <title>The Natural Products Discovery Center: Release of the First 8490 Sequenced Strains for Exploring Actinobacteria Biosynthetic Diversity.</title>
        <authorList>
            <person name="Kalkreuter E."/>
            <person name="Kautsar S.A."/>
            <person name="Yang D."/>
            <person name="Bader C.D."/>
            <person name="Teijaro C.N."/>
            <person name="Fluegel L."/>
            <person name="Davis C.M."/>
            <person name="Simpson J.R."/>
            <person name="Lauterbach L."/>
            <person name="Steele A.D."/>
            <person name="Gui C."/>
            <person name="Meng S."/>
            <person name="Li G."/>
            <person name="Viehrig K."/>
            <person name="Ye F."/>
            <person name="Su P."/>
            <person name="Kiefer A.F."/>
            <person name="Nichols A."/>
            <person name="Cepeda A.J."/>
            <person name="Yan W."/>
            <person name="Fan B."/>
            <person name="Jiang Y."/>
            <person name="Adhikari A."/>
            <person name="Zheng C.-J."/>
            <person name="Schuster L."/>
            <person name="Cowan T.M."/>
            <person name="Smanski M.J."/>
            <person name="Chevrette M.G."/>
            <person name="De Carvalho L.P.S."/>
            <person name="Shen B."/>
        </authorList>
    </citation>
    <scope>NUCLEOTIDE SEQUENCE [LARGE SCALE GENOMIC DNA]</scope>
    <source>
        <strain evidence="1 2">NPDC058753</strain>
    </source>
</reference>
<comment type="caution">
    <text evidence="1">The sequence shown here is derived from an EMBL/GenBank/DDBJ whole genome shotgun (WGS) entry which is preliminary data.</text>
</comment>
<dbReference type="Proteomes" id="UP001599542">
    <property type="component" value="Unassembled WGS sequence"/>
</dbReference>
<evidence type="ECO:0000313" key="2">
    <source>
        <dbReference type="Proteomes" id="UP001599542"/>
    </source>
</evidence>
<dbReference type="EMBL" id="JBHYPX010000058">
    <property type="protein sequence ID" value="MFE1355363.1"/>
    <property type="molecule type" value="Genomic_DNA"/>
</dbReference>
<organism evidence="1 2">
    <name type="scientific">Kitasatospora phosalacinea</name>
    <dbReference type="NCBI Taxonomy" id="2065"/>
    <lineage>
        <taxon>Bacteria</taxon>
        <taxon>Bacillati</taxon>
        <taxon>Actinomycetota</taxon>
        <taxon>Actinomycetes</taxon>
        <taxon>Kitasatosporales</taxon>
        <taxon>Streptomycetaceae</taxon>
        <taxon>Kitasatospora</taxon>
    </lineage>
</organism>
<accession>A0ABW6GRH8</accession>
<gene>
    <name evidence="1" type="ORF">ACFW6T_25555</name>
</gene>